<keyword evidence="3" id="KW-1185">Reference proteome</keyword>
<dbReference type="AlphaFoldDB" id="A0A9Q3CNZ7"/>
<accession>A0A9Q3CNZ7</accession>
<feature type="transmembrane region" description="Helical" evidence="1">
    <location>
        <begin position="52"/>
        <end position="73"/>
    </location>
</feature>
<name>A0A9Q3CNZ7_9BASI</name>
<evidence type="ECO:0000256" key="1">
    <source>
        <dbReference type="SAM" id="Phobius"/>
    </source>
</evidence>
<dbReference type="Proteomes" id="UP000765509">
    <property type="component" value="Unassembled WGS sequence"/>
</dbReference>
<gene>
    <name evidence="2" type="ORF">O181_026230</name>
</gene>
<evidence type="ECO:0000313" key="2">
    <source>
        <dbReference type="EMBL" id="MBW0486515.1"/>
    </source>
</evidence>
<dbReference type="EMBL" id="AVOT02008691">
    <property type="protein sequence ID" value="MBW0486515.1"/>
    <property type="molecule type" value="Genomic_DNA"/>
</dbReference>
<keyword evidence="1" id="KW-0812">Transmembrane</keyword>
<comment type="caution">
    <text evidence="2">The sequence shown here is derived from an EMBL/GenBank/DDBJ whole genome shotgun (WGS) entry which is preliminary data.</text>
</comment>
<protein>
    <submittedName>
        <fullName evidence="2">Uncharacterized protein</fullName>
    </submittedName>
</protein>
<sequence length="85" mass="9318">MATEGYIFQEATDRVMSASQRRLKRERSPTAECVAPESNNASFCSKAGTTPISAIAAFFWFNFLLDFAALALVGQFSAQCPTFPQ</sequence>
<reference evidence="2" key="1">
    <citation type="submission" date="2021-03" db="EMBL/GenBank/DDBJ databases">
        <title>Draft genome sequence of rust myrtle Austropuccinia psidii MF-1, a brazilian biotype.</title>
        <authorList>
            <person name="Quecine M.C."/>
            <person name="Pachon D.M.R."/>
            <person name="Bonatelli M.L."/>
            <person name="Correr F.H."/>
            <person name="Franceschini L.M."/>
            <person name="Leite T.F."/>
            <person name="Margarido G.R.A."/>
            <person name="Almeida C.A."/>
            <person name="Ferrarezi J.A."/>
            <person name="Labate C.A."/>
        </authorList>
    </citation>
    <scope>NUCLEOTIDE SEQUENCE</scope>
    <source>
        <strain evidence="2">MF-1</strain>
    </source>
</reference>
<keyword evidence="1" id="KW-0472">Membrane</keyword>
<organism evidence="2 3">
    <name type="scientific">Austropuccinia psidii MF-1</name>
    <dbReference type="NCBI Taxonomy" id="1389203"/>
    <lineage>
        <taxon>Eukaryota</taxon>
        <taxon>Fungi</taxon>
        <taxon>Dikarya</taxon>
        <taxon>Basidiomycota</taxon>
        <taxon>Pucciniomycotina</taxon>
        <taxon>Pucciniomycetes</taxon>
        <taxon>Pucciniales</taxon>
        <taxon>Sphaerophragmiaceae</taxon>
        <taxon>Austropuccinia</taxon>
    </lineage>
</organism>
<proteinExistence type="predicted"/>
<evidence type="ECO:0000313" key="3">
    <source>
        <dbReference type="Proteomes" id="UP000765509"/>
    </source>
</evidence>
<keyword evidence="1" id="KW-1133">Transmembrane helix</keyword>